<dbReference type="WBParaSite" id="PS1159_v2.g2275.t1">
    <property type="protein sequence ID" value="PS1159_v2.g2275.t1"/>
    <property type="gene ID" value="PS1159_v2.g2275"/>
</dbReference>
<name>A0AC35G035_9BILA</name>
<organism evidence="1 2">
    <name type="scientific">Panagrolaimus sp. PS1159</name>
    <dbReference type="NCBI Taxonomy" id="55785"/>
    <lineage>
        <taxon>Eukaryota</taxon>
        <taxon>Metazoa</taxon>
        <taxon>Ecdysozoa</taxon>
        <taxon>Nematoda</taxon>
        <taxon>Chromadorea</taxon>
        <taxon>Rhabditida</taxon>
        <taxon>Tylenchina</taxon>
        <taxon>Panagrolaimomorpha</taxon>
        <taxon>Panagrolaimoidea</taxon>
        <taxon>Panagrolaimidae</taxon>
        <taxon>Panagrolaimus</taxon>
    </lineage>
</organism>
<proteinExistence type="predicted"/>
<evidence type="ECO:0000313" key="1">
    <source>
        <dbReference type="Proteomes" id="UP000887580"/>
    </source>
</evidence>
<dbReference type="Proteomes" id="UP000887580">
    <property type="component" value="Unplaced"/>
</dbReference>
<reference evidence="2" key="1">
    <citation type="submission" date="2022-11" db="UniProtKB">
        <authorList>
            <consortium name="WormBaseParasite"/>
        </authorList>
    </citation>
    <scope>IDENTIFICATION</scope>
</reference>
<accession>A0AC35G035</accession>
<evidence type="ECO:0000313" key="2">
    <source>
        <dbReference type="WBParaSite" id="PS1159_v2.g2275.t1"/>
    </source>
</evidence>
<sequence length="33" mass="3543">MSKSNMDALEADVQDLAKGAEELHSNILSIQAI</sequence>
<protein>
    <submittedName>
        <fullName evidence="2">WXG100 family type VII secretion target</fullName>
    </submittedName>
</protein>